<feature type="chain" id="PRO_5020987721" evidence="1">
    <location>
        <begin position="27"/>
        <end position="1167"/>
    </location>
</feature>
<reference evidence="3 4" key="1">
    <citation type="submission" date="2019-02" db="EMBL/GenBank/DDBJ databases">
        <title>Bacterial novel species Mucilaginibacter sp. 17JY9-4 isolated from soil.</title>
        <authorList>
            <person name="Jung H.-Y."/>
        </authorList>
    </citation>
    <scope>NUCLEOTIDE SEQUENCE [LARGE SCALE GENOMIC DNA]</scope>
    <source>
        <strain evidence="3 4">17JY9-4</strain>
    </source>
</reference>
<dbReference type="Proteomes" id="UP000293331">
    <property type="component" value="Unassembled WGS sequence"/>
</dbReference>
<comment type="caution">
    <text evidence="3">The sequence shown here is derived from an EMBL/GenBank/DDBJ whole genome shotgun (WGS) entry which is preliminary data.</text>
</comment>
<dbReference type="InterPro" id="IPR013783">
    <property type="entry name" value="Ig-like_fold"/>
</dbReference>
<dbReference type="Pfam" id="PF18911">
    <property type="entry name" value="PKD_4"/>
    <property type="match status" value="3"/>
</dbReference>
<dbReference type="NCBIfam" id="TIGR04131">
    <property type="entry name" value="Bac_Flav_CTERM"/>
    <property type="match status" value="1"/>
</dbReference>
<feature type="domain" description="PKD" evidence="2">
    <location>
        <begin position="661"/>
        <end position="723"/>
    </location>
</feature>
<keyword evidence="1" id="KW-0732">Signal</keyword>
<proteinExistence type="predicted"/>
<dbReference type="InterPro" id="IPR020863">
    <property type="entry name" value="MACPF_CS"/>
</dbReference>
<dbReference type="PROSITE" id="PS00279">
    <property type="entry name" value="MACPF_1"/>
    <property type="match status" value="1"/>
</dbReference>
<dbReference type="InterPro" id="IPR000601">
    <property type="entry name" value="PKD_dom"/>
</dbReference>
<dbReference type="RefSeq" id="WP_129875712.1">
    <property type="nucleotide sequence ID" value="NZ_SEWG01000002.1"/>
</dbReference>
<sequence length="1167" mass="127458">MTLIYKNTIKAVTVALLLFVAHTGFGQSSQGKEFWTTYMTHIESPLPSQMVLYITGDVDTKGVVEIANSSFEPIPFTVKAKKVTIVAVPHKAMLTNQGRVPKGIHITAEKKIAVYAHIYAQNVSGATLLLPTNVLGQDYISINYSQASNADKDHPAYSIFCVIATEDNTTIEITPSQALKSGQRANVPYLIQMSKGDVYQAMSLGDLSRSKIRSISTNGGECKKIAVFSGASKIGIGCTAGNFSSDNLFQQVYPKIAWGKNFVTVPLQDRHFDIYRIYSSEPNTHVTIDGVPQNPAYLESDNLQIVATKPVVIRSDKPIQVAQYSPTQGRIDIDICEEDLSDLGDPEMIYLNPLEQSIDHVTLYSSSFFAIKKNFINVVIKTDQIPGFRIDKLKYTNFKRVPYDTTFSYAQIPVNYGTHYLSANEGFNAVAYGFGDHESYGYSAGTSVKNLNQYIVFNDLQKDTTRLNGCAGIEYKLKLALPFEASNIKWTLADGTVFTDAHPVLISQGTNNGKPIYFYEYYKKVSFSPGDYSITATVPNPEVNVCGPTIDIDFDFNITPYPVASGEAEVACVGAPTVFHDTSDPKGALLTKWLWDFGDGQTSFDQNPVHTYTTAGDYEARLSIANDNDCGAVSAVIKVHVRPAIQVSFTSDAPICEQQGVTFHSTSSVPEGHLVQWIWDYGDGKKDTLATDVAVHSYDHPGIYNVKHTVFTDAGCNDSTTVTGLQVNPIPVVDFSLPAICTADNAAFTDKSTISDNSEAGFTYLWNFGDANATAANPNTSSQKDPHHRYTQPGTYTATLTITTASGCSVTKTHEFFVSGSNPKAKFAVENAENLCSANAVTIKDESTVDPGTITKIKIWYDFAAHPEVFEVFEGADLHADKKYVHVYDLATDARQYTIHMEAYSGVTCFEIHDEVITVKGNPVVSLPALGPFCTNDDPVQIVPDNHGFAMQSSYFSGTGVTSGGVFSPAVVGRGDYEIIYHFVAQNGCETADTMYIRVNDVAVVHLAESVTSLEGESTRLTAEAIGIGMTYKWTPEIAINNSTLLSPVVSPVDDITYTLTVTNGYGCEVKASVFVDVLKKIGVVNTFTPNGDGINDTWVIKNIETYPGNTVDIYNRQGEKVYSSVGYAIPWDGRYKGTLLPTGTYYYIINPKNGRKVISGSVTIIK</sequence>
<dbReference type="PANTHER" id="PTHR46534">
    <property type="entry name" value="IGGFC_BINDING DOMAIN-CONTAINING PROTEIN"/>
    <property type="match status" value="1"/>
</dbReference>
<dbReference type="InterPro" id="IPR022409">
    <property type="entry name" value="PKD/Chitinase_dom"/>
</dbReference>
<feature type="signal peptide" evidence="1">
    <location>
        <begin position="1"/>
        <end position="26"/>
    </location>
</feature>
<gene>
    <name evidence="3" type="ORF">EWM62_05805</name>
</gene>
<dbReference type="SUPFAM" id="SSF49299">
    <property type="entry name" value="PKD domain"/>
    <property type="match status" value="3"/>
</dbReference>
<dbReference type="Pfam" id="PF13585">
    <property type="entry name" value="CHU_C"/>
    <property type="match status" value="1"/>
</dbReference>
<evidence type="ECO:0000313" key="4">
    <source>
        <dbReference type="Proteomes" id="UP000293331"/>
    </source>
</evidence>
<evidence type="ECO:0000259" key="2">
    <source>
        <dbReference type="PROSITE" id="PS50093"/>
    </source>
</evidence>
<protein>
    <submittedName>
        <fullName evidence="3">PKD domain-containing protein</fullName>
    </submittedName>
</protein>
<dbReference type="AlphaFoldDB" id="A0A4Q5LPX9"/>
<dbReference type="PROSITE" id="PS50093">
    <property type="entry name" value="PKD"/>
    <property type="match status" value="3"/>
</dbReference>
<keyword evidence="4" id="KW-1185">Reference proteome</keyword>
<accession>A0A4Q5LPX9</accession>
<dbReference type="Pfam" id="PF17517">
    <property type="entry name" value="IgGFc_binding"/>
    <property type="match status" value="1"/>
</dbReference>
<name>A0A4Q5LPX9_9SPHI</name>
<evidence type="ECO:0000313" key="3">
    <source>
        <dbReference type="EMBL" id="RYU91453.1"/>
    </source>
</evidence>
<dbReference type="CDD" id="cd00146">
    <property type="entry name" value="PKD"/>
    <property type="match status" value="2"/>
</dbReference>
<dbReference type="PANTHER" id="PTHR46534:SF1">
    <property type="entry name" value="IGGFC-BINDING PROTEIN N-TERMINAL DOMAIN-CONTAINING PROTEIN"/>
    <property type="match status" value="1"/>
</dbReference>
<dbReference type="InterPro" id="IPR035986">
    <property type="entry name" value="PKD_dom_sf"/>
</dbReference>
<dbReference type="EMBL" id="SEWG01000002">
    <property type="protein sequence ID" value="RYU91453.1"/>
    <property type="molecule type" value="Genomic_DNA"/>
</dbReference>
<dbReference type="OrthoDB" id="7794186at2"/>
<dbReference type="InterPro" id="IPR035234">
    <property type="entry name" value="IgGFc-bd_N"/>
</dbReference>
<organism evidence="3 4">
    <name type="scientific">Mucilaginibacter terrigena</name>
    <dbReference type="NCBI Taxonomy" id="2492395"/>
    <lineage>
        <taxon>Bacteria</taxon>
        <taxon>Pseudomonadati</taxon>
        <taxon>Bacteroidota</taxon>
        <taxon>Sphingobacteriia</taxon>
        <taxon>Sphingobacteriales</taxon>
        <taxon>Sphingobacteriaceae</taxon>
        <taxon>Mucilaginibacter</taxon>
    </lineage>
</organism>
<dbReference type="SMART" id="SM00089">
    <property type="entry name" value="PKD"/>
    <property type="match status" value="3"/>
</dbReference>
<dbReference type="Gene3D" id="2.60.40.10">
    <property type="entry name" value="Immunoglobulins"/>
    <property type="match status" value="3"/>
</dbReference>
<dbReference type="InterPro" id="IPR026341">
    <property type="entry name" value="T9SS_type_B"/>
</dbReference>
<feature type="domain" description="PKD" evidence="2">
    <location>
        <begin position="582"/>
        <end position="626"/>
    </location>
</feature>
<evidence type="ECO:0000256" key="1">
    <source>
        <dbReference type="SAM" id="SignalP"/>
    </source>
</evidence>
<feature type="domain" description="PKD" evidence="2">
    <location>
        <begin position="763"/>
        <end position="818"/>
    </location>
</feature>